<accession>A0A6J4TWB0</accession>
<dbReference type="EMBL" id="CADCWC010000191">
    <property type="protein sequence ID" value="CAA9533950.1"/>
    <property type="molecule type" value="Genomic_DNA"/>
</dbReference>
<sequence length="253" mass="26783">ARPRQLRLGRGDLGGPRAARRAVPARDRRPARLRGQSSGRSGGLRPRRRRPRAAAGGRSPPGRALLRRDRLPARGGRPAGGRALAHGHRAAALRPDAGRARREGADRGAARALGPGRGAVARGVPGGVPAGARPLRHRRPAPEAPRRRGRARLHGGAAPRRGRAADGGARPGAVPAARRLGRLGRAPRGRPRTWPCRVRGRLRRPGGHHGRRAGGRPRRRAQPATPRRALQRAAGAVPDHGHGPAADRSGHRV</sequence>
<feature type="compositionally biased region" description="Low complexity" evidence="1">
    <location>
        <begin position="110"/>
        <end position="123"/>
    </location>
</feature>
<evidence type="ECO:0000313" key="2">
    <source>
        <dbReference type="EMBL" id="CAA9533950.1"/>
    </source>
</evidence>
<evidence type="ECO:0000256" key="1">
    <source>
        <dbReference type="SAM" id="MobiDB-lite"/>
    </source>
</evidence>
<protein>
    <submittedName>
        <fullName evidence="2">Uncharacterized protein</fullName>
    </submittedName>
</protein>
<proteinExistence type="predicted"/>
<feature type="non-terminal residue" evidence="2">
    <location>
        <position position="1"/>
    </location>
</feature>
<feature type="region of interest" description="Disordered" evidence="1">
    <location>
        <begin position="107"/>
        <end position="253"/>
    </location>
</feature>
<feature type="compositionally biased region" description="Basic residues" evidence="1">
    <location>
        <begin position="198"/>
        <end position="221"/>
    </location>
</feature>
<feature type="non-terminal residue" evidence="2">
    <location>
        <position position="253"/>
    </location>
</feature>
<feature type="compositionally biased region" description="Low complexity" evidence="1">
    <location>
        <begin position="73"/>
        <end position="84"/>
    </location>
</feature>
<feature type="compositionally biased region" description="Low complexity" evidence="1">
    <location>
        <begin position="166"/>
        <end position="178"/>
    </location>
</feature>
<dbReference type="AlphaFoldDB" id="A0A6J4TWB0"/>
<feature type="region of interest" description="Disordered" evidence="1">
    <location>
        <begin position="1"/>
        <end position="91"/>
    </location>
</feature>
<feature type="compositionally biased region" description="Low complexity" evidence="1">
    <location>
        <begin position="53"/>
        <end position="64"/>
    </location>
</feature>
<feature type="compositionally biased region" description="Basic residues" evidence="1">
    <location>
        <begin position="179"/>
        <end position="191"/>
    </location>
</feature>
<organism evidence="2">
    <name type="scientific">uncultured Thermoleophilia bacterium</name>
    <dbReference type="NCBI Taxonomy" id="1497501"/>
    <lineage>
        <taxon>Bacteria</taxon>
        <taxon>Bacillati</taxon>
        <taxon>Actinomycetota</taxon>
        <taxon>Thermoleophilia</taxon>
        <taxon>environmental samples</taxon>
    </lineage>
</organism>
<reference evidence="2" key="1">
    <citation type="submission" date="2020-02" db="EMBL/GenBank/DDBJ databases">
        <authorList>
            <person name="Meier V. D."/>
        </authorList>
    </citation>
    <scope>NUCLEOTIDE SEQUENCE</scope>
    <source>
        <strain evidence="2">AVDCRST_MAG79</strain>
    </source>
</reference>
<feature type="compositionally biased region" description="Low complexity" evidence="1">
    <location>
        <begin position="222"/>
        <end position="234"/>
    </location>
</feature>
<name>A0A6J4TWB0_9ACTN</name>
<gene>
    <name evidence="2" type="ORF">AVDCRST_MAG79-1174</name>
</gene>